<feature type="compositionally biased region" description="Polar residues" evidence="2">
    <location>
        <begin position="947"/>
        <end position="965"/>
    </location>
</feature>
<dbReference type="PROSITE" id="PS50913">
    <property type="entry name" value="GRIP"/>
    <property type="match status" value="1"/>
</dbReference>
<accession>A0A5J4NT81</accession>
<name>A0A5J4NT81_9TREM</name>
<gene>
    <name evidence="4" type="ORF">DEA37_0010511</name>
</gene>
<feature type="coiled-coil region" evidence="1">
    <location>
        <begin position="9"/>
        <end position="36"/>
    </location>
</feature>
<dbReference type="SMART" id="SM00755">
    <property type="entry name" value="Grip"/>
    <property type="match status" value="1"/>
</dbReference>
<feature type="coiled-coil region" evidence="1">
    <location>
        <begin position="1063"/>
        <end position="1097"/>
    </location>
</feature>
<dbReference type="PANTHER" id="PTHR23159">
    <property type="entry name" value="CENTROSOMAL PROTEIN 2"/>
    <property type="match status" value="1"/>
</dbReference>
<feature type="coiled-coil region" evidence="1">
    <location>
        <begin position="214"/>
        <end position="262"/>
    </location>
</feature>
<feature type="coiled-coil region" evidence="1">
    <location>
        <begin position="423"/>
        <end position="493"/>
    </location>
</feature>
<comment type="caution">
    <text evidence="4">The sequence shown here is derived from an EMBL/GenBank/DDBJ whole genome shotgun (WGS) entry which is preliminary data.</text>
</comment>
<evidence type="ECO:0000259" key="3">
    <source>
        <dbReference type="PROSITE" id="PS50913"/>
    </source>
</evidence>
<sequence>PQMTDPQESEKLMELLKAEQERVAKLKQLVIKEKKTVAHRNSEVVRLTADLSLICRVCTNLESELNQLTSDVATPNSDSPGVVASDAVEVESSRDSEESKLCSAPCGVPNTVENIISSVRKKIKSLTDELTSSRQRERCQFDKLQQLENDLRVLRPLETEITEIKASFDLANQRVKELATELSECRISLTLEKDKTGKLRNVIDEMDSSRAAFEELCRAENLRLEKELEKLRERYMLQCSESDVLNQKVMDLTSNLQATKEQLTAEICTSSILVDGNDSLSHPVTEVNHQDWCSFLLRYLRPVLDSMHEGHSTDKELEFMASCINYINQQLARTNQAVDFPSLDAEGPTDQSHQSNSVISFTFEDLIQFFDQIQILLKVDCEYPSGREILSAHFEHILSTVRDLVTQKQTVECKSDINTPPGADDNAQKLQDLEAKVRELEIYAADQCDRAKCHALELAQRVERQSADYDQLIRDKEAEISELRESCDRLLEDVTVYTDFCYSLMNFYCATCPNLFPEENSTDWSIFASELKSNENTINGRELSHMLNKFVHELSKVLERSINEGDFDCTKSVVARQEHSDCAIQTEEISDSNDALTQALAQLEQANKQAADAQKALTEAHRESVKQEEKMQRMKSMLLRLKMDESEYQKAVTELENAKVTIEALRVELDGVEQKLEHTTLENERHKQSLASLRDDVAKARRESANLRGDRDFAIDRLNKLQSDFSAYKIKALHAFRGTQVVNGPVVPIQCETTEEAQSYPNVEACTSELKRLNEQLVVAQQNAEESSLKTTLMCTERDLLREELAELKHKYSDLLKDCKEQQQRWDAQLVTVSKVQDHHSMTTRERELEDLLKTERESFELRLRSQAEEHREALDKERTAWTMRLEKVANHHGVSHSQLTASHDEGRVGQVNENAVSDDCVGTPMPRFPSHKSTFSRMQGDGADNGESTPYQLHENNGDNHYSSPLSGPLPDSHLDFWRTVRRPNTLRPAVPPLDQLLSKDNLDMRHRLHSNPSLSSCSSPRSDRIFGTEQDFVGLSTPLDPAAVMQITGLRTALGNQQRRVEHLSELLHESESTAVRLEEQAKVLKEEIRRLERLAHLGSQFPLPEQPIVCANNPAEPHGTLSLPTNSKDSLLRTEYLKNVVLKVVSLPKDSSERSQLITVLSTLLMLSPAETEVLHNGTSQTSSSSDRSNEPRSSWSSYLLGWKT</sequence>
<dbReference type="InterPro" id="IPR032023">
    <property type="entry name" value="GCC2_Rab_bind"/>
</dbReference>
<dbReference type="AlphaFoldDB" id="A0A5J4NT81"/>
<reference evidence="4 5" key="1">
    <citation type="journal article" date="2019" name="Gigascience">
        <title>Whole-genome sequence of the oriental lung fluke Paragonimus westermani.</title>
        <authorList>
            <person name="Oey H."/>
            <person name="Zakrzewski M."/>
            <person name="Narain K."/>
            <person name="Devi K.R."/>
            <person name="Agatsuma T."/>
            <person name="Nawaratna S."/>
            <person name="Gobert G.N."/>
            <person name="Jones M.K."/>
            <person name="Ragan M.A."/>
            <person name="McManus D.P."/>
            <person name="Krause L."/>
        </authorList>
    </citation>
    <scope>NUCLEOTIDE SEQUENCE [LARGE SCALE GENOMIC DNA]</scope>
    <source>
        <strain evidence="4 5">IND2009</strain>
    </source>
</reference>
<dbReference type="PANTHER" id="PTHR23159:SF60">
    <property type="entry name" value="SPINDLE ASSEMBLY ABNORMAL PROTEIN 4"/>
    <property type="match status" value="1"/>
</dbReference>
<dbReference type="InterPro" id="IPR000237">
    <property type="entry name" value="GRIP_dom"/>
</dbReference>
<feature type="coiled-coil region" evidence="1">
    <location>
        <begin position="763"/>
        <end position="825"/>
    </location>
</feature>
<protein>
    <recommendedName>
        <fullName evidence="3">GRIP domain-containing protein</fullName>
    </recommendedName>
</protein>
<evidence type="ECO:0000256" key="1">
    <source>
        <dbReference type="SAM" id="Coils"/>
    </source>
</evidence>
<dbReference type="EMBL" id="QNGE01000993">
    <property type="protein sequence ID" value="KAA3678699.1"/>
    <property type="molecule type" value="Genomic_DNA"/>
</dbReference>
<feature type="domain" description="GRIP" evidence="3">
    <location>
        <begin position="1130"/>
        <end position="1181"/>
    </location>
</feature>
<feature type="coiled-coil region" evidence="1">
    <location>
        <begin position="586"/>
        <end position="710"/>
    </location>
</feature>
<evidence type="ECO:0000313" key="5">
    <source>
        <dbReference type="Proteomes" id="UP000324629"/>
    </source>
</evidence>
<feature type="region of interest" description="Disordered" evidence="2">
    <location>
        <begin position="1178"/>
        <end position="1208"/>
    </location>
</feature>
<feature type="non-terminal residue" evidence="4">
    <location>
        <position position="1"/>
    </location>
</feature>
<dbReference type="Proteomes" id="UP000324629">
    <property type="component" value="Unassembled WGS sequence"/>
</dbReference>
<keyword evidence="1" id="KW-0175">Coiled coil</keyword>
<feature type="compositionally biased region" description="Low complexity" evidence="2">
    <location>
        <begin position="1183"/>
        <end position="1201"/>
    </location>
</feature>
<evidence type="ECO:0000256" key="2">
    <source>
        <dbReference type="SAM" id="MobiDB-lite"/>
    </source>
</evidence>
<dbReference type="Pfam" id="PF01465">
    <property type="entry name" value="GRIP"/>
    <property type="match status" value="1"/>
</dbReference>
<keyword evidence="5" id="KW-1185">Reference proteome</keyword>
<evidence type="ECO:0000313" key="4">
    <source>
        <dbReference type="EMBL" id="KAA3678699.1"/>
    </source>
</evidence>
<feature type="region of interest" description="Disordered" evidence="2">
    <location>
        <begin position="917"/>
        <end position="965"/>
    </location>
</feature>
<dbReference type="Pfam" id="PF16704">
    <property type="entry name" value="Rab_bind"/>
    <property type="match status" value="1"/>
</dbReference>
<organism evidence="4 5">
    <name type="scientific">Paragonimus westermani</name>
    <dbReference type="NCBI Taxonomy" id="34504"/>
    <lineage>
        <taxon>Eukaryota</taxon>
        <taxon>Metazoa</taxon>
        <taxon>Spiralia</taxon>
        <taxon>Lophotrochozoa</taxon>
        <taxon>Platyhelminthes</taxon>
        <taxon>Trematoda</taxon>
        <taxon>Digenea</taxon>
        <taxon>Plagiorchiida</taxon>
        <taxon>Troglotremata</taxon>
        <taxon>Troglotrematidae</taxon>
        <taxon>Paragonimus</taxon>
    </lineage>
</organism>
<proteinExistence type="predicted"/>